<dbReference type="InterPro" id="IPR006894">
    <property type="entry name" value="HupH_Hydgase_express_prot_C"/>
</dbReference>
<dbReference type="OrthoDB" id="6560677at2"/>
<dbReference type="RefSeq" id="WP_076623189.1">
    <property type="nucleotide sequence ID" value="NZ_BMEW01000005.1"/>
</dbReference>
<evidence type="ECO:0000256" key="1">
    <source>
        <dbReference type="ARBA" id="ARBA00010832"/>
    </source>
</evidence>
<dbReference type="Gene3D" id="3.30.1370.140">
    <property type="entry name" value="HupH hydrogenase expression protein, C-terminal domain"/>
    <property type="match status" value="2"/>
</dbReference>
<gene>
    <name evidence="4" type="ORF">Ga0080559_TMP2227</name>
</gene>
<dbReference type="EMBL" id="CP014796">
    <property type="protein sequence ID" value="APX23023.1"/>
    <property type="molecule type" value="Genomic_DNA"/>
</dbReference>
<evidence type="ECO:0000313" key="5">
    <source>
        <dbReference type="Proteomes" id="UP000186559"/>
    </source>
</evidence>
<dbReference type="Pfam" id="PF04809">
    <property type="entry name" value="HupH_C"/>
    <property type="match status" value="1"/>
</dbReference>
<evidence type="ECO:0000313" key="4">
    <source>
        <dbReference type="EMBL" id="APX23023.1"/>
    </source>
</evidence>
<comment type="similarity">
    <text evidence="1">Belongs to the HupH/HyaF family.</text>
</comment>
<feature type="domain" description="HupH hydrogenase expression protein C-terminal" evidence="3">
    <location>
        <begin position="156"/>
        <end position="273"/>
    </location>
</feature>
<feature type="region of interest" description="Disordered" evidence="2">
    <location>
        <begin position="1"/>
        <end position="23"/>
    </location>
</feature>
<dbReference type="InterPro" id="IPR038527">
    <property type="entry name" value="HupH_C_sf"/>
</dbReference>
<dbReference type="Proteomes" id="UP000186559">
    <property type="component" value="Chromosome"/>
</dbReference>
<proteinExistence type="inferred from homology"/>
<accession>A0A1U7D4J3</accession>
<name>A0A1U7D4J3_9RHOB</name>
<organism evidence="4 5">
    <name type="scientific">Salipiger profundus</name>
    <dbReference type="NCBI Taxonomy" id="1229727"/>
    <lineage>
        <taxon>Bacteria</taxon>
        <taxon>Pseudomonadati</taxon>
        <taxon>Pseudomonadota</taxon>
        <taxon>Alphaproteobacteria</taxon>
        <taxon>Rhodobacterales</taxon>
        <taxon>Roseobacteraceae</taxon>
        <taxon>Salipiger</taxon>
    </lineage>
</organism>
<evidence type="ECO:0000259" key="3">
    <source>
        <dbReference type="Pfam" id="PF04809"/>
    </source>
</evidence>
<dbReference type="KEGG" id="tpro:Ga0080559_TMP2227"/>
<evidence type="ECO:0000256" key="2">
    <source>
        <dbReference type="SAM" id="MobiDB-lite"/>
    </source>
</evidence>
<sequence>MVSNFHLPPTGYGPGSQPEDDDLQYMSLPQDMRTFSPRIPEVDDTDALAPAMALMTQVAKAADRVALGGAPEQFDLFGLDPANRRLVAETMGEGEVAMKIRGLPSLHAQESVFAGIWMLHGAGRDVIEVASAPQDARTRAFEPFRPGNADAPGAGVVNAPPLLVELRDKSASFPQTRELHVVNLSLLPHTEADLAWLDARLGVGSTDILSRGYGNCRVTATATPHVWRVQFYNSMDQLILDTFEVTEMPEVALAAAEDLMDSAERLREVLEAIA</sequence>
<dbReference type="AlphaFoldDB" id="A0A1U7D4J3"/>
<dbReference type="STRING" id="1229727.Ga0080559_TMP2227"/>
<keyword evidence="5" id="KW-1185">Reference proteome</keyword>
<protein>
    <submittedName>
        <fullName evidence="4">Hydrogenase-1 operon protein HyaF</fullName>
    </submittedName>
</protein>
<reference evidence="4 5" key="1">
    <citation type="submission" date="2016-03" db="EMBL/GenBank/DDBJ databases">
        <title>Deep-sea bacteria in the southern Pacific.</title>
        <authorList>
            <person name="Tang K."/>
        </authorList>
    </citation>
    <scope>NUCLEOTIDE SEQUENCE [LARGE SCALE GENOMIC DNA]</scope>
    <source>
        <strain evidence="4 5">JLT2016</strain>
    </source>
</reference>